<gene>
    <name evidence="2" type="ORF">ACFQ47_00620</name>
</gene>
<feature type="domain" description="IrrE N-terminal-like" evidence="1">
    <location>
        <begin position="30"/>
        <end position="68"/>
    </location>
</feature>
<protein>
    <submittedName>
        <fullName evidence="2">ImmA/IrrE family metallo-endopeptidase</fullName>
    </submittedName>
</protein>
<proteinExistence type="predicted"/>
<keyword evidence="3" id="KW-1185">Reference proteome</keyword>
<accession>A0ABW4CMQ2</accession>
<dbReference type="Gene3D" id="1.10.10.2910">
    <property type="match status" value="1"/>
</dbReference>
<sequence>MTKHITVSGINYEIVYRKNPNDRGESVWGFSDYEHTRIVIKKNMSKQKQRQTLMHELTHIAVHEAGRDDLCNEEALINPLGNVLYQTFKPVVDCLVP</sequence>
<dbReference type="Proteomes" id="UP001597192">
    <property type="component" value="Unassembled WGS sequence"/>
</dbReference>
<reference evidence="3" key="1">
    <citation type="journal article" date="2019" name="Int. J. Syst. Evol. Microbiol.">
        <title>The Global Catalogue of Microorganisms (GCM) 10K type strain sequencing project: providing services to taxonomists for standard genome sequencing and annotation.</title>
        <authorList>
            <consortium name="The Broad Institute Genomics Platform"/>
            <consortium name="The Broad Institute Genome Sequencing Center for Infectious Disease"/>
            <person name="Wu L."/>
            <person name="Ma J."/>
        </authorList>
    </citation>
    <scope>NUCLEOTIDE SEQUENCE [LARGE SCALE GENOMIC DNA]</scope>
    <source>
        <strain evidence="3">CCM 8947</strain>
    </source>
</reference>
<evidence type="ECO:0000313" key="2">
    <source>
        <dbReference type="EMBL" id="MFD1431211.1"/>
    </source>
</evidence>
<dbReference type="EMBL" id="JBHTOG010000003">
    <property type="protein sequence ID" value="MFD1431211.1"/>
    <property type="molecule type" value="Genomic_DNA"/>
</dbReference>
<dbReference type="Pfam" id="PF06114">
    <property type="entry name" value="Peptidase_M78"/>
    <property type="match status" value="1"/>
</dbReference>
<name>A0ABW4CMQ2_9LACO</name>
<evidence type="ECO:0000259" key="1">
    <source>
        <dbReference type="Pfam" id="PF06114"/>
    </source>
</evidence>
<dbReference type="RefSeq" id="WP_164510132.1">
    <property type="nucleotide sequence ID" value="NZ_JBHTOG010000003.1"/>
</dbReference>
<organism evidence="2 3">
    <name type="scientific">Lacticaseibacillus yichunensis</name>
    <dbReference type="NCBI Taxonomy" id="2486015"/>
    <lineage>
        <taxon>Bacteria</taxon>
        <taxon>Bacillati</taxon>
        <taxon>Bacillota</taxon>
        <taxon>Bacilli</taxon>
        <taxon>Lactobacillales</taxon>
        <taxon>Lactobacillaceae</taxon>
        <taxon>Lacticaseibacillus</taxon>
    </lineage>
</organism>
<dbReference type="InterPro" id="IPR010359">
    <property type="entry name" value="IrrE_HExxH"/>
</dbReference>
<evidence type="ECO:0000313" key="3">
    <source>
        <dbReference type="Proteomes" id="UP001597192"/>
    </source>
</evidence>
<comment type="caution">
    <text evidence="2">The sequence shown here is derived from an EMBL/GenBank/DDBJ whole genome shotgun (WGS) entry which is preliminary data.</text>
</comment>